<evidence type="ECO:0000313" key="5">
    <source>
        <dbReference type="EnsemblPlants" id="OBART04G28030.3"/>
    </source>
</evidence>
<evidence type="ECO:0000256" key="1">
    <source>
        <dbReference type="ARBA" id="ARBA00022679"/>
    </source>
</evidence>
<dbReference type="InterPro" id="IPR008949">
    <property type="entry name" value="Isoprenoid_synthase_dom_sf"/>
</dbReference>
<dbReference type="GO" id="GO:0005737">
    <property type="term" value="C:cytoplasm"/>
    <property type="evidence" value="ECO:0007669"/>
    <property type="project" value="TreeGrafter"/>
</dbReference>
<feature type="region of interest" description="Disordered" evidence="4">
    <location>
        <begin position="1"/>
        <end position="23"/>
    </location>
</feature>
<dbReference type="Proteomes" id="UP000026960">
    <property type="component" value="Chromosome 4"/>
</dbReference>
<evidence type="ECO:0000256" key="3">
    <source>
        <dbReference type="ARBA" id="ARBA00022842"/>
    </source>
</evidence>
<dbReference type="GO" id="GO:0004161">
    <property type="term" value="F:dimethylallyltranstransferase activity"/>
    <property type="evidence" value="ECO:0007669"/>
    <property type="project" value="TreeGrafter"/>
</dbReference>
<protein>
    <submittedName>
        <fullName evidence="5">Uncharacterized protein</fullName>
    </submittedName>
</protein>
<keyword evidence="3" id="KW-0460">Magnesium</keyword>
<organism evidence="5">
    <name type="scientific">Oryza barthii</name>
    <dbReference type="NCBI Taxonomy" id="65489"/>
    <lineage>
        <taxon>Eukaryota</taxon>
        <taxon>Viridiplantae</taxon>
        <taxon>Streptophyta</taxon>
        <taxon>Embryophyta</taxon>
        <taxon>Tracheophyta</taxon>
        <taxon>Spermatophyta</taxon>
        <taxon>Magnoliopsida</taxon>
        <taxon>Liliopsida</taxon>
        <taxon>Poales</taxon>
        <taxon>Poaceae</taxon>
        <taxon>BOP clade</taxon>
        <taxon>Oryzoideae</taxon>
        <taxon>Oryzeae</taxon>
        <taxon>Oryzinae</taxon>
        <taxon>Oryza</taxon>
    </lineage>
</organism>
<dbReference type="GO" id="GO:0045337">
    <property type="term" value="P:farnesyl diphosphate biosynthetic process"/>
    <property type="evidence" value="ECO:0007669"/>
    <property type="project" value="TreeGrafter"/>
</dbReference>
<evidence type="ECO:0000256" key="4">
    <source>
        <dbReference type="SAM" id="MobiDB-lite"/>
    </source>
</evidence>
<dbReference type="Gramene" id="OBART04G28030.3">
    <property type="protein sequence ID" value="OBART04G28030.3"/>
    <property type="gene ID" value="OBART04G28030"/>
</dbReference>
<sequence length="78" mass="9269">MNRNNNLLRNSKRNYGKKDSSSVSEVKRTYAALDLKDIFSEFERRCYNHLVTSIEAQKDHAAREILKSFLKKIHQRKK</sequence>
<keyword evidence="2" id="KW-0479">Metal-binding</keyword>
<dbReference type="AlphaFoldDB" id="A0A0D3G145"/>
<dbReference type="Gene3D" id="1.10.600.10">
    <property type="entry name" value="Farnesyl Diphosphate Synthase"/>
    <property type="match status" value="1"/>
</dbReference>
<evidence type="ECO:0000313" key="6">
    <source>
        <dbReference type="Proteomes" id="UP000026960"/>
    </source>
</evidence>
<dbReference type="SUPFAM" id="SSF48576">
    <property type="entry name" value="Terpenoid synthases"/>
    <property type="match status" value="1"/>
</dbReference>
<keyword evidence="1" id="KW-0808">Transferase</keyword>
<dbReference type="PANTHER" id="PTHR11525:SF14">
    <property type="entry name" value="OS04G0657100 PROTEIN"/>
    <property type="match status" value="1"/>
</dbReference>
<dbReference type="InterPro" id="IPR039702">
    <property type="entry name" value="FPS1-like"/>
</dbReference>
<accession>A0A0D3G145</accession>
<dbReference type="EnsemblPlants" id="OBART04G28030.3">
    <property type="protein sequence ID" value="OBART04G28030.3"/>
    <property type="gene ID" value="OBART04G28030"/>
</dbReference>
<proteinExistence type="predicted"/>
<reference evidence="5" key="1">
    <citation type="journal article" date="2009" name="Rice">
        <title>De Novo Next Generation Sequencing of Plant Genomes.</title>
        <authorList>
            <person name="Rounsley S."/>
            <person name="Marri P.R."/>
            <person name="Yu Y."/>
            <person name="He R."/>
            <person name="Sisneros N."/>
            <person name="Goicoechea J.L."/>
            <person name="Lee S.J."/>
            <person name="Angelova A."/>
            <person name="Kudrna D."/>
            <person name="Luo M."/>
            <person name="Affourtit J."/>
            <person name="Desany B."/>
            <person name="Knight J."/>
            <person name="Niazi F."/>
            <person name="Egholm M."/>
            <person name="Wing R.A."/>
        </authorList>
    </citation>
    <scope>NUCLEOTIDE SEQUENCE [LARGE SCALE GENOMIC DNA]</scope>
    <source>
        <strain evidence="5">cv. IRGC 105608</strain>
    </source>
</reference>
<dbReference type="GO" id="GO:0004337">
    <property type="term" value="F:(2E,6E)-farnesyl diphosphate synthase activity"/>
    <property type="evidence" value="ECO:0007669"/>
    <property type="project" value="TreeGrafter"/>
</dbReference>
<dbReference type="HOGENOM" id="CLU_2625854_0_0_1"/>
<name>A0A0D3G145_9ORYZ</name>
<dbReference type="GO" id="GO:0046872">
    <property type="term" value="F:metal ion binding"/>
    <property type="evidence" value="ECO:0007669"/>
    <property type="project" value="UniProtKB-KW"/>
</dbReference>
<reference evidence="5" key="2">
    <citation type="submission" date="2015-03" db="UniProtKB">
        <authorList>
            <consortium name="EnsemblPlants"/>
        </authorList>
    </citation>
    <scope>IDENTIFICATION</scope>
</reference>
<dbReference type="PANTHER" id="PTHR11525">
    <property type="entry name" value="FARNESYL-PYROPHOSPHATE SYNTHETASE"/>
    <property type="match status" value="1"/>
</dbReference>
<evidence type="ECO:0000256" key="2">
    <source>
        <dbReference type="ARBA" id="ARBA00022723"/>
    </source>
</evidence>
<keyword evidence="6" id="KW-1185">Reference proteome</keyword>